<evidence type="ECO:0000256" key="1">
    <source>
        <dbReference type="SAM" id="MobiDB-lite"/>
    </source>
</evidence>
<protein>
    <submittedName>
        <fullName evidence="2">Uncharacterized protein</fullName>
    </submittedName>
</protein>
<organism evidence="2">
    <name type="scientific">bioreactor metagenome</name>
    <dbReference type="NCBI Taxonomy" id="1076179"/>
    <lineage>
        <taxon>unclassified sequences</taxon>
        <taxon>metagenomes</taxon>
        <taxon>ecological metagenomes</taxon>
    </lineage>
</organism>
<gene>
    <name evidence="2" type="ORF">SDC9_139457</name>
</gene>
<feature type="region of interest" description="Disordered" evidence="1">
    <location>
        <begin position="72"/>
        <end position="92"/>
    </location>
</feature>
<sequence length="155" mass="16277">MSAPCSPGEVISVRASRSVATVTIAPRSWAAAISPVASVTRPEAPGSWRTRPLIGPAGSPWVRSATSIRKPSAWARPRTTASDCGNSSASRTVRPPAACLSLLARRISSTASITAVASSSRDALAISRPVRSSTTVWKFSRASSRPWEISGWYGV</sequence>
<dbReference type="EMBL" id="VSSQ01039276">
    <property type="protein sequence ID" value="MPM92322.1"/>
    <property type="molecule type" value="Genomic_DNA"/>
</dbReference>
<feature type="compositionally biased region" description="Polar residues" evidence="1">
    <location>
        <begin position="79"/>
        <end position="91"/>
    </location>
</feature>
<dbReference type="AlphaFoldDB" id="A0A645DVE5"/>
<evidence type="ECO:0000313" key="2">
    <source>
        <dbReference type="EMBL" id="MPM92322.1"/>
    </source>
</evidence>
<name>A0A645DVE5_9ZZZZ</name>
<reference evidence="2" key="1">
    <citation type="submission" date="2019-08" db="EMBL/GenBank/DDBJ databases">
        <authorList>
            <person name="Kucharzyk K."/>
            <person name="Murdoch R.W."/>
            <person name="Higgins S."/>
            <person name="Loffler F."/>
        </authorList>
    </citation>
    <scope>NUCLEOTIDE SEQUENCE</scope>
</reference>
<accession>A0A645DVE5</accession>
<comment type="caution">
    <text evidence="2">The sequence shown here is derived from an EMBL/GenBank/DDBJ whole genome shotgun (WGS) entry which is preliminary data.</text>
</comment>
<proteinExistence type="predicted"/>